<reference evidence="1 2" key="1">
    <citation type="submission" date="2024-10" db="EMBL/GenBank/DDBJ databases">
        <title>The Natural Products Discovery Center: Release of the First 8490 Sequenced Strains for Exploring Actinobacteria Biosynthetic Diversity.</title>
        <authorList>
            <person name="Kalkreuter E."/>
            <person name="Kautsar S.A."/>
            <person name="Yang D."/>
            <person name="Bader C.D."/>
            <person name="Teijaro C.N."/>
            <person name="Fluegel L."/>
            <person name="Davis C.M."/>
            <person name="Simpson J.R."/>
            <person name="Lauterbach L."/>
            <person name="Steele A.D."/>
            <person name="Gui C."/>
            <person name="Meng S."/>
            <person name="Li G."/>
            <person name="Viehrig K."/>
            <person name="Ye F."/>
            <person name="Su P."/>
            <person name="Kiefer A.F."/>
            <person name="Nichols A."/>
            <person name="Cepeda A.J."/>
            <person name="Yan W."/>
            <person name="Fan B."/>
            <person name="Jiang Y."/>
            <person name="Adhikari A."/>
            <person name="Zheng C.-J."/>
            <person name="Schuster L."/>
            <person name="Cowan T.M."/>
            <person name="Smanski M.J."/>
            <person name="Chevrette M.G."/>
            <person name="De Carvalho L.P.S."/>
            <person name="Shen B."/>
        </authorList>
    </citation>
    <scope>NUCLEOTIDE SEQUENCE [LARGE SCALE GENOMIC DNA]</scope>
    <source>
        <strain evidence="1 2">NPDC048320</strain>
    </source>
</reference>
<sequence length="391" mass="41661">MVGGAPVNPTAQAAPGWPQSLYSGAAGIALLQAVKELVGVGDREAMRACAESMFRMPIMAGTKGFGLYEGAPAVAYVLTFTDTPSTERLLSALDGHVRRMTTSRLEAARARLESGQPAKTAEFDLISGLAGFGVYHLRRGNIGELQGILSHLVQLCEPITDGGQTLPGWWSISEAGTAWPADGHGNFGLAHGITGPLALLATSSLRGYTVPGQERAMTRICQWLDDWRTGDGRSAHWPEWIDLQEQRRGSTASMGPKRPSWCYGTPGIARALQLAGRALGDAALQEYAEQALAGCLLDPQQLALLTDASLCHGWSGLIQAARRAAEDEKDGQLSDLLPRLWAGLTTHLEEHGPPARSTLMEGTAGLDLVRLDDSKCATPETSWDLCLLLSG</sequence>
<name>A0ABW7B505_9ACTN</name>
<protein>
    <submittedName>
        <fullName evidence="1">Lanthionine synthetase C family protein</fullName>
    </submittedName>
</protein>
<dbReference type="CDD" id="cd04793">
    <property type="entry name" value="LanC"/>
    <property type="match status" value="1"/>
</dbReference>
<gene>
    <name evidence="1" type="ORF">ACGFZB_17700</name>
</gene>
<dbReference type="PRINTS" id="PR01955">
    <property type="entry name" value="LANCFRANKIA"/>
</dbReference>
<organism evidence="1 2">
    <name type="scientific">Streptomyces cinerochromogenes</name>
    <dbReference type="NCBI Taxonomy" id="66422"/>
    <lineage>
        <taxon>Bacteria</taxon>
        <taxon>Bacillati</taxon>
        <taxon>Actinomycetota</taxon>
        <taxon>Actinomycetes</taxon>
        <taxon>Kitasatosporales</taxon>
        <taxon>Streptomycetaceae</taxon>
        <taxon>Streptomyces</taxon>
    </lineage>
</organism>
<dbReference type="RefSeq" id="WP_392818261.1">
    <property type="nucleotide sequence ID" value="NZ_JBICYV010000008.1"/>
</dbReference>
<dbReference type="PRINTS" id="PR01950">
    <property type="entry name" value="LANCSUPER"/>
</dbReference>
<evidence type="ECO:0000313" key="2">
    <source>
        <dbReference type="Proteomes" id="UP001604267"/>
    </source>
</evidence>
<accession>A0ABW7B505</accession>
<dbReference type="Pfam" id="PF05147">
    <property type="entry name" value="LANC_like"/>
    <property type="match status" value="1"/>
</dbReference>
<dbReference type="Gene3D" id="1.50.10.20">
    <property type="match status" value="1"/>
</dbReference>
<dbReference type="SUPFAM" id="SSF158745">
    <property type="entry name" value="LanC-like"/>
    <property type="match status" value="1"/>
</dbReference>
<dbReference type="InterPro" id="IPR007822">
    <property type="entry name" value="LANC-like"/>
</dbReference>
<dbReference type="InterPro" id="IPR033889">
    <property type="entry name" value="LanC"/>
</dbReference>
<keyword evidence="2" id="KW-1185">Reference proteome</keyword>
<dbReference type="Proteomes" id="UP001604267">
    <property type="component" value="Unassembled WGS sequence"/>
</dbReference>
<evidence type="ECO:0000313" key="1">
    <source>
        <dbReference type="EMBL" id="MFG3012254.1"/>
    </source>
</evidence>
<dbReference type="SMART" id="SM01260">
    <property type="entry name" value="LANC_like"/>
    <property type="match status" value="1"/>
</dbReference>
<proteinExistence type="predicted"/>
<dbReference type="EMBL" id="JBICYV010000008">
    <property type="protein sequence ID" value="MFG3012254.1"/>
    <property type="molecule type" value="Genomic_DNA"/>
</dbReference>
<comment type="caution">
    <text evidence="1">The sequence shown here is derived from an EMBL/GenBank/DDBJ whole genome shotgun (WGS) entry which is preliminary data.</text>
</comment>